<dbReference type="RefSeq" id="WP_159751385.1">
    <property type="nucleotide sequence ID" value="NZ_WUQX01000001.1"/>
</dbReference>
<dbReference type="Proteomes" id="UP000460412">
    <property type="component" value="Unassembled WGS sequence"/>
</dbReference>
<evidence type="ECO:0000313" key="2">
    <source>
        <dbReference type="Proteomes" id="UP000460412"/>
    </source>
</evidence>
<evidence type="ECO:0000313" key="1">
    <source>
        <dbReference type="EMBL" id="MXP76232.1"/>
    </source>
</evidence>
<gene>
    <name evidence="1" type="ORF">GN277_12760</name>
</gene>
<accession>A0A7X3MHB6</accession>
<comment type="caution">
    <text evidence="1">The sequence shown here is derived from an EMBL/GenBank/DDBJ whole genome shotgun (WGS) entry which is preliminary data.</text>
</comment>
<proteinExistence type="predicted"/>
<organism evidence="1 2">
    <name type="scientific">Sporofaciens musculi</name>
    <dbReference type="NCBI Taxonomy" id="2681861"/>
    <lineage>
        <taxon>Bacteria</taxon>
        <taxon>Bacillati</taxon>
        <taxon>Bacillota</taxon>
        <taxon>Clostridia</taxon>
        <taxon>Lachnospirales</taxon>
        <taxon>Lachnospiraceae</taxon>
        <taxon>Sporofaciens</taxon>
    </lineage>
</organism>
<name>A0A7X3MHB6_9FIRM</name>
<sequence>MGRKICTECNTVFEDKVLIDKNSENCLVCGASLRDMDEPQLAPEENDNSLITWYYYCTGRGFYLSDEPLEGYRLEYKFKAPKDLDKAKEILRKEYDSTAFATPSVSTKPEPVVRCPRCGCTSVQLVPKKWSFLTGYRTNSVNRVCVNCKHRW</sequence>
<protein>
    <submittedName>
        <fullName evidence="1">Uncharacterized protein</fullName>
    </submittedName>
</protein>
<dbReference type="EMBL" id="WUQX01000001">
    <property type="protein sequence ID" value="MXP76232.1"/>
    <property type="molecule type" value="Genomic_DNA"/>
</dbReference>
<reference evidence="1 2" key="1">
    <citation type="submission" date="2019-12" db="EMBL/GenBank/DDBJ databases">
        <title>Sporaefaciens musculi gen. nov., sp. nov., a novel bacterium isolated from the caecum of an obese mouse.</title>
        <authorList>
            <person name="Rasmussen T.S."/>
            <person name="Streidl T."/>
            <person name="Hitch T.C.A."/>
            <person name="Wortmann E."/>
            <person name="Deptula P."/>
            <person name="Hansen M."/>
            <person name="Nielsen D.S."/>
            <person name="Clavel T."/>
            <person name="Vogensen F.K."/>
        </authorList>
    </citation>
    <scope>NUCLEOTIDE SEQUENCE [LARGE SCALE GENOMIC DNA]</scope>
    <source>
        <strain evidence="1 2">WCA-9-b2</strain>
    </source>
</reference>
<keyword evidence="2" id="KW-1185">Reference proteome</keyword>
<dbReference type="AlphaFoldDB" id="A0A7X3MHB6"/>